<dbReference type="EMBL" id="JAACJK010000011">
    <property type="protein sequence ID" value="KAF5338728.1"/>
    <property type="molecule type" value="Genomic_DNA"/>
</dbReference>
<gene>
    <name evidence="1" type="ORF">D9611_013376</name>
</gene>
<accession>A0A8H5FJJ3</accession>
<comment type="caution">
    <text evidence="1">The sequence shown here is derived from an EMBL/GenBank/DDBJ whole genome shotgun (WGS) entry which is preliminary data.</text>
</comment>
<dbReference type="Proteomes" id="UP000541558">
    <property type="component" value="Unassembled WGS sequence"/>
</dbReference>
<protein>
    <submittedName>
        <fullName evidence="1">Uncharacterized protein</fullName>
    </submittedName>
</protein>
<sequence>MKIGPKPTIALDPLSELDPIKGLPAIAFDPAWRSSKGERVLDLGFMHVAEYLLRERSAILLSLSICLTDREIITWSNMLRHNMQRVKFLAARLNTEKDFPTMRYLGYMLERDTFYVVSGFPTKSQPTRDE</sequence>
<keyword evidence="2" id="KW-1185">Reference proteome</keyword>
<organism evidence="1 2">
    <name type="scientific">Ephemerocybe angulata</name>
    <dbReference type="NCBI Taxonomy" id="980116"/>
    <lineage>
        <taxon>Eukaryota</taxon>
        <taxon>Fungi</taxon>
        <taxon>Dikarya</taxon>
        <taxon>Basidiomycota</taxon>
        <taxon>Agaricomycotina</taxon>
        <taxon>Agaricomycetes</taxon>
        <taxon>Agaricomycetidae</taxon>
        <taxon>Agaricales</taxon>
        <taxon>Agaricineae</taxon>
        <taxon>Psathyrellaceae</taxon>
        <taxon>Ephemerocybe</taxon>
    </lineage>
</organism>
<proteinExistence type="predicted"/>
<reference evidence="1 2" key="1">
    <citation type="journal article" date="2020" name="ISME J.">
        <title>Uncovering the hidden diversity of litter-decomposition mechanisms in mushroom-forming fungi.</title>
        <authorList>
            <person name="Floudas D."/>
            <person name="Bentzer J."/>
            <person name="Ahren D."/>
            <person name="Johansson T."/>
            <person name="Persson P."/>
            <person name="Tunlid A."/>
        </authorList>
    </citation>
    <scope>NUCLEOTIDE SEQUENCE [LARGE SCALE GENOMIC DNA]</scope>
    <source>
        <strain evidence="1 2">CBS 175.51</strain>
    </source>
</reference>
<evidence type="ECO:0000313" key="1">
    <source>
        <dbReference type="EMBL" id="KAF5338728.1"/>
    </source>
</evidence>
<name>A0A8H5FJJ3_9AGAR</name>
<evidence type="ECO:0000313" key="2">
    <source>
        <dbReference type="Proteomes" id="UP000541558"/>
    </source>
</evidence>
<dbReference type="OrthoDB" id="10274561at2759"/>
<dbReference type="AlphaFoldDB" id="A0A8H5FJJ3"/>